<dbReference type="OrthoDB" id="5413827at2759"/>
<proteinExistence type="predicted"/>
<name>A0A9P4W608_CURKU</name>
<reference evidence="2" key="1">
    <citation type="submission" date="2019-04" db="EMBL/GenBank/DDBJ databases">
        <title>Sequencing of skin fungus with MAO and IRED activity.</title>
        <authorList>
            <person name="Marsaioli A.J."/>
            <person name="Bonatto J.M.C."/>
            <person name="Reis Junior O."/>
        </authorList>
    </citation>
    <scope>NUCLEOTIDE SEQUENCE</scope>
    <source>
        <strain evidence="2">30M1</strain>
    </source>
</reference>
<dbReference type="PANTHER" id="PTHR38790:SF4">
    <property type="entry name" value="2EXR DOMAIN-CONTAINING PROTEIN"/>
    <property type="match status" value="1"/>
</dbReference>
<dbReference type="Pfam" id="PF24864">
    <property type="entry name" value="DUF7730"/>
    <property type="match status" value="1"/>
</dbReference>
<comment type="caution">
    <text evidence="2">The sequence shown here is derived from an EMBL/GenBank/DDBJ whole genome shotgun (WGS) entry which is preliminary data.</text>
</comment>
<dbReference type="EMBL" id="SWKU01000013">
    <property type="protein sequence ID" value="KAF3001334.1"/>
    <property type="molecule type" value="Genomic_DNA"/>
</dbReference>
<gene>
    <name evidence="2" type="ORF">E8E13_005805</name>
</gene>
<dbReference type="Proteomes" id="UP000801428">
    <property type="component" value="Unassembled WGS sequence"/>
</dbReference>
<dbReference type="AlphaFoldDB" id="A0A9P4W608"/>
<evidence type="ECO:0000313" key="2">
    <source>
        <dbReference type="EMBL" id="KAF3001334.1"/>
    </source>
</evidence>
<evidence type="ECO:0000313" key="3">
    <source>
        <dbReference type="Proteomes" id="UP000801428"/>
    </source>
</evidence>
<accession>A0A9P4W608</accession>
<dbReference type="PANTHER" id="PTHR38790">
    <property type="entry name" value="2EXR DOMAIN-CONTAINING PROTEIN-RELATED"/>
    <property type="match status" value="1"/>
</dbReference>
<protein>
    <recommendedName>
        <fullName evidence="1">DUF7730 domain-containing protein</fullName>
    </recommendedName>
</protein>
<feature type="domain" description="DUF7730" evidence="1">
    <location>
        <begin position="16"/>
        <end position="109"/>
    </location>
</feature>
<keyword evidence="3" id="KW-1185">Reference proteome</keyword>
<organism evidence="2 3">
    <name type="scientific">Curvularia kusanoi</name>
    <name type="common">Cochliobolus kusanoi</name>
    <dbReference type="NCBI Taxonomy" id="90978"/>
    <lineage>
        <taxon>Eukaryota</taxon>
        <taxon>Fungi</taxon>
        <taxon>Dikarya</taxon>
        <taxon>Ascomycota</taxon>
        <taxon>Pezizomycotina</taxon>
        <taxon>Dothideomycetes</taxon>
        <taxon>Pleosporomycetidae</taxon>
        <taxon>Pleosporales</taxon>
        <taxon>Pleosporineae</taxon>
        <taxon>Pleosporaceae</taxon>
        <taxon>Curvularia</taxon>
    </lineage>
</organism>
<sequence>MIANSADKATKMSKPPSTFAFLDLPAELRNEIYKHVFSGWIIPFYQETQLSLLSFSRPYQAELLFCDIKRWNNRPVSCQCRKANSSDHSIPFTTLTALSRTCRQVYEETRLLPFRYCRYYVSLDELKTWLLWLTRMDGAMFKIVWEALTEAQRAVLLSERDTMGLEHRVRREWS</sequence>
<dbReference type="InterPro" id="IPR056632">
    <property type="entry name" value="DUF7730"/>
</dbReference>
<evidence type="ECO:0000259" key="1">
    <source>
        <dbReference type="Pfam" id="PF24864"/>
    </source>
</evidence>